<dbReference type="EMBL" id="CM000842">
    <property type="protein sequence ID" value="KRH40138.1"/>
    <property type="molecule type" value="Genomic_DNA"/>
</dbReference>
<evidence type="ECO:0000256" key="1">
    <source>
        <dbReference type="ARBA" id="ARBA00022982"/>
    </source>
</evidence>
<feature type="domain" description="Thioredoxin" evidence="4">
    <location>
        <begin position="1"/>
        <end position="124"/>
    </location>
</feature>
<dbReference type="PROSITE" id="PS00194">
    <property type="entry name" value="THIOREDOXIN_1"/>
    <property type="match status" value="1"/>
</dbReference>
<evidence type="ECO:0000256" key="3">
    <source>
        <dbReference type="ARBA" id="ARBA00023284"/>
    </source>
</evidence>
<evidence type="ECO:0000256" key="2">
    <source>
        <dbReference type="ARBA" id="ARBA00023157"/>
    </source>
</evidence>
<keyword evidence="1" id="KW-0813">Transport</keyword>
<dbReference type="PANTHER" id="PTHR10438">
    <property type="entry name" value="THIOREDOXIN"/>
    <property type="match status" value="1"/>
</dbReference>
<dbReference type="InterPro" id="IPR013766">
    <property type="entry name" value="Thioredoxin_domain"/>
</dbReference>
<dbReference type="EnsemblPlants" id="KRH40138">
    <property type="protein sequence ID" value="KRH40138"/>
    <property type="gene ID" value="GLYMA_09G241000"/>
</dbReference>
<dbReference type="FunFam" id="3.40.30.10:FF:000245">
    <property type="entry name" value="Thioredoxin"/>
    <property type="match status" value="1"/>
</dbReference>
<dbReference type="AlphaFoldDB" id="K7LFS6"/>
<dbReference type="InParanoid" id="K7LFS6"/>
<dbReference type="PANTHER" id="PTHR10438:SF413">
    <property type="entry name" value="THIOREDOXIN H2"/>
    <property type="match status" value="1"/>
</dbReference>
<evidence type="ECO:0000313" key="7">
    <source>
        <dbReference type="Proteomes" id="UP000008827"/>
    </source>
</evidence>
<keyword evidence="7" id="KW-1185">Reference proteome</keyword>
<sequence>MGSYFSSISATVVEAENPHVRAFHSAESWQTHFKQIKDSPKLLHFTVSWCPPCKFIAPLFNEMAAMFTDAEFIKIDVDELSDVAKEFKVEAMPTFVLWKKGKEVDRVVGAEKDELKNKIEKHYQL</sequence>
<evidence type="ECO:0000259" key="4">
    <source>
        <dbReference type="PROSITE" id="PS51352"/>
    </source>
</evidence>
<dbReference type="CDD" id="cd02947">
    <property type="entry name" value="TRX_family"/>
    <property type="match status" value="1"/>
</dbReference>
<dbReference type="HOGENOM" id="CLU_090389_14_1_1"/>
<proteinExistence type="predicted"/>
<accession>K7LFS6</accession>
<dbReference type="Gene3D" id="3.40.30.10">
    <property type="entry name" value="Glutaredoxin"/>
    <property type="match status" value="1"/>
</dbReference>
<organism evidence="6">
    <name type="scientific">Glycine max</name>
    <name type="common">Soybean</name>
    <name type="synonym">Glycine hispida</name>
    <dbReference type="NCBI Taxonomy" id="3847"/>
    <lineage>
        <taxon>Eukaryota</taxon>
        <taxon>Viridiplantae</taxon>
        <taxon>Streptophyta</taxon>
        <taxon>Embryophyta</taxon>
        <taxon>Tracheophyta</taxon>
        <taxon>Spermatophyta</taxon>
        <taxon>Magnoliopsida</taxon>
        <taxon>eudicotyledons</taxon>
        <taxon>Gunneridae</taxon>
        <taxon>Pentapetalae</taxon>
        <taxon>rosids</taxon>
        <taxon>fabids</taxon>
        <taxon>Fabales</taxon>
        <taxon>Fabaceae</taxon>
        <taxon>Papilionoideae</taxon>
        <taxon>50 kb inversion clade</taxon>
        <taxon>NPAAA clade</taxon>
        <taxon>indigoferoid/millettioid clade</taxon>
        <taxon>Phaseoleae</taxon>
        <taxon>Glycine</taxon>
        <taxon>Glycine subgen. Soja</taxon>
    </lineage>
</organism>
<keyword evidence="1" id="KW-0249">Electron transport</keyword>
<dbReference type="Proteomes" id="UP000008827">
    <property type="component" value="Chromosome 9"/>
</dbReference>
<keyword evidence="3" id="KW-0676">Redox-active center</keyword>
<dbReference type="Gramene" id="KRH40138">
    <property type="protein sequence ID" value="KRH40138"/>
    <property type="gene ID" value="GLYMA_09G241000"/>
</dbReference>
<evidence type="ECO:0000313" key="6">
    <source>
        <dbReference type="EnsemblPlants" id="KRH40138"/>
    </source>
</evidence>
<dbReference type="PaxDb" id="3847-GLYMA09G37605.1"/>
<dbReference type="InterPro" id="IPR036249">
    <property type="entry name" value="Thioredoxin-like_sf"/>
</dbReference>
<dbReference type="eggNOG" id="KOG0907">
    <property type="taxonomic scope" value="Eukaryota"/>
</dbReference>
<dbReference type="InterPro" id="IPR017937">
    <property type="entry name" value="Thioredoxin_CS"/>
</dbReference>
<dbReference type="OMA" id="WFSIPGC"/>
<gene>
    <name evidence="5" type="ORF">GLYMA_09G241000</name>
</gene>
<dbReference type="STRING" id="3847.K7LFS6"/>
<protein>
    <recommendedName>
        <fullName evidence="4">Thioredoxin domain-containing protein</fullName>
    </recommendedName>
</protein>
<dbReference type="InterPro" id="IPR050620">
    <property type="entry name" value="Thioredoxin_H-type-like"/>
</dbReference>
<name>K7LFS6_SOYBN</name>
<dbReference type="SUPFAM" id="SSF52833">
    <property type="entry name" value="Thioredoxin-like"/>
    <property type="match status" value="1"/>
</dbReference>
<reference evidence="5 6" key="1">
    <citation type="journal article" date="2010" name="Nature">
        <title>Genome sequence of the palaeopolyploid soybean.</title>
        <authorList>
            <person name="Schmutz J."/>
            <person name="Cannon S.B."/>
            <person name="Schlueter J."/>
            <person name="Ma J."/>
            <person name="Mitros T."/>
            <person name="Nelson W."/>
            <person name="Hyten D.L."/>
            <person name="Song Q."/>
            <person name="Thelen J.J."/>
            <person name="Cheng J."/>
            <person name="Xu D."/>
            <person name="Hellsten U."/>
            <person name="May G.D."/>
            <person name="Yu Y."/>
            <person name="Sakurai T."/>
            <person name="Umezawa T."/>
            <person name="Bhattacharyya M.K."/>
            <person name="Sandhu D."/>
            <person name="Valliyodan B."/>
            <person name="Lindquist E."/>
            <person name="Peto M."/>
            <person name="Grant D."/>
            <person name="Shu S."/>
            <person name="Goodstein D."/>
            <person name="Barry K."/>
            <person name="Futrell-Griggs M."/>
            <person name="Abernathy B."/>
            <person name="Du J."/>
            <person name="Tian Z."/>
            <person name="Zhu L."/>
            <person name="Gill N."/>
            <person name="Joshi T."/>
            <person name="Libault M."/>
            <person name="Sethuraman A."/>
            <person name="Zhang X.-C."/>
            <person name="Shinozaki K."/>
            <person name="Nguyen H.T."/>
            <person name="Wing R.A."/>
            <person name="Cregan P."/>
            <person name="Specht J."/>
            <person name="Grimwood J."/>
            <person name="Rokhsar D."/>
            <person name="Stacey G."/>
            <person name="Shoemaker R.C."/>
            <person name="Jackson S.A."/>
        </authorList>
    </citation>
    <scope>NUCLEOTIDE SEQUENCE [LARGE SCALE GENOMIC DNA]</scope>
    <source>
        <strain evidence="6">cv. Williams 82</strain>
        <tissue evidence="5">Callus</tissue>
    </source>
</reference>
<dbReference type="PROSITE" id="PS51352">
    <property type="entry name" value="THIOREDOXIN_2"/>
    <property type="match status" value="1"/>
</dbReference>
<dbReference type="SMR" id="K7LFS6"/>
<evidence type="ECO:0000313" key="5">
    <source>
        <dbReference type="EMBL" id="KRH40138.1"/>
    </source>
</evidence>
<reference evidence="5" key="3">
    <citation type="submission" date="2018-07" db="EMBL/GenBank/DDBJ databases">
        <title>WGS assembly of Glycine max.</title>
        <authorList>
            <person name="Schmutz J."/>
            <person name="Cannon S."/>
            <person name="Schlueter J."/>
            <person name="Ma J."/>
            <person name="Mitros T."/>
            <person name="Nelson W."/>
            <person name="Hyten D."/>
            <person name="Song Q."/>
            <person name="Thelen J."/>
            <person name="Cheng J."/>
            <person name="Xu D."/>
            <person name="Hellsten U."/>
            <person name="May G."/>
            <person name="Yu Y."/>
            <person name="Sakurai T."/>
            <person name="Umezawa T."/>
            <person name="Bhattacharyya M."/>
            <person name="Sandhu D."/>
            <person name="Valliyodan B."/>
            <person name="Lindquist E."/>
            <person name="Peto M."/>
            <person name="Grant D."/>
            <person name="Shu S."/>
            <person name="Goodstein D."/>
            <person name="Barry K."/>
            <person name="Futrell-Griggs M."/>
            <person name="Abernathy B."/>
            <person name="Du J."/>
            <person name="Tian Z."/>
            <person name="Zhu L."/>
            <person name="Gill N."/>
            <person name="Joshi T."/>
            <person name="Libault M."/>
            <person name="Sethuraman A."/>
            <person name="Zhang X."/>
            <person name="Shinozaki K."/>
            <person name="Nguyen H."/>
            <person name="Wing R."/>
            <person name="Cregan P."/>
            <person name="Specht J."/>
            <person name="Grimwood J."/>
            <person name="Rokhsar D."/>
            <person name="Stacey G."/>
            <person name="Shoemaker R."/>
            <person name="Jackson S."/>
        </authorList>
    </citation>
    <scope>NUCLEOTIDE SEQUENCE</scope>
    <source>
        <tissue evidence="5">Callus</tissue>
    </source>
</reference>
<dbReference type="Pfam" id="PF00085">
    <property type="entry name" value="Thioredoxin"/>
    <property type="match status" value="1"/>
</dbReference>
<reference evidence="6" key="2">
    <citation type="submission" date="2018-02" db="UniProtKB">
        <authorList>
            <consortium name="EnsemblPlants"/>
        </authorList>
    </citation>
    <scope>IDENTIFICATION</scope>
    <source>
        <strain evidence="6">Williams 82</strain>
    </source>
</reference>
<keyword evidence="2" id="KW-1015">Disulfide bond</keyword>